<evidence type="ECO:0000256" key="3">
    <source>
        <dbReference type="ARBA" id="ARBA00038209"/>
    </source>
</evidence>
<keyword evidence="8" id="KW-1185">Reference proteome</keyword>
<dbReference type="RefSeq" id="WP_425570300.1">
    <property type="nucleotide sequence ID" value="NZ_BAABFO010000020.1"/>
</dbReference>
<proteinExistence type="inferred from homology"/>
<evidence type="ECO:0000256" key="4">
    <source>
        <dbReference type="ARBA" id="ARBA00038858"/>
    </source>
</evidence>
<dbReference type="Proteomes" id="UP001501671">
    <property type="component" value="Unassembled WGS sequence"/>
</dbReference>
<dbReference type="EMBL" id="BAABFO010000020">
    <property type="protein sequence ID" value="GAA4338875.1"/>
    <property type="molecule type" value="Genomic_DNA"/>
</dbReference>
<keyword evidence="1 5" id="KW-0413">Isomerase</keyword>
<evidence type="ECO:0000256" key="1">
    <source>
        <dbReference type="ARBA" id="ARBA00023235"/>
    </source>
</evidence>
<evidence type="ECO:0000313" key="8">
    <source>
        <dbReference type="Proteomes" id="UP001501671"/>
    </source>
</evidence>
<dbReference type="InterPro" id="IPR029767">
    <property type="entry name" value="WecB-like"/>
</dbReference>
<dbReference type="Pfam" id="PF02350">
    <property type="entry name" value="Epimerase_2"/>
    <property type="match status" value="1"/>
</dbReference>
<reference evidence="8" key="1">
    <citation type="journal article" date="2019" name="Int. J. Syst. Evol. Microbiol.">
        <title>The Global Catalogue of Microorganisms (GCM) 10K type strain sequencing project: providing services to taxonomists for standard genome sequencing and annotation.</title>
        <authorList>
            <consortium name="The Broad Institute Genomics Platform"/>
            <consortium name="The Broad Institute Genome Sequencing Center for Infectious Disease"/>
            <person name="Wu L."/>
            <person name="Ma J."/>
        </authorList>
    </citation>
    <scope>NUCLEOTIDE SEQUENCE [LARGE SCALE GENOMIC DNA]</scope>
    <source>
        <strain evidence="8">JCM 17666</strain>
    </source>
</reference>
<gene>
    <name evidence="7" type="primary">wecB</name>
    <name evidence="7" type="ORF">GCM10023144_36420</name>
</gene>
<comment type="similarity">
    <text evidence="3 5">Belongs to the UDP-N-acetylglucosamine 2-epimerase family.</text>
</comment>
<dbReference type="PANTHER" id="PTHR43174:SF2">
    <property type="entry name" value="UDP-N-ACETYLGLUCOSAMINE 2-EPIMERASE"/>
    <property type="match status" value="1"/>
</dbReference>
<dbReference type="SUPFAM" id="SSF53756">
    <property type="entry name" value="UDP-Glycosyltransferase/glycogen phosphorylase"/>
    <property type="match status" value="1"/>
</dbReference>
<evidence type="ECO:0000256" key="5">
    <source>
        <dbReference type="RuleBase" id="RU003513"/>
    </source>
</evidence>
<evidence type="ECO:0000259" key="6">
    <source>
        <dbReference type="Pfam" id="PF02350"/>
    </source>
</evidence>
<accession>A0ABP8HGL4</accession>
<dbReference type="InterPro" id="IPR003331">
    <property type="entry name" value="UDP_GlcNAc_Epimerase_2_dom"/>
</dbReference>
<comment type="catalytic activity">
    <reaction evidence="2">
        <text>UDP-N-acetyl-alpha-D-glucosamine = UDP-N-acetyl-alpha-D-mannosamine</text>
        <dbReference type="Rhea" id="RHEA:17213"/>
        <dbReference type="ChEBI" id="CHEBI:57705"/>
        <dbReference type="ChEBI" id="CHEBI:68623"/>
        <dbReference type="EC" id="5.1.3.14"/>
    </reaction>
</comment>
<protein>
    <recommendedName>
        <fullName evidence="4">UDP-N-acetylglucosamine 2-epimerase (non-hydrolyzing)</fullName>
        <ecNumber evidence="4">5.1.3.14</ecNumber>
    </recommendedName>
</protein>
<organism evidence="7 8">
    <name type="scientific">Pigmentiphaga soli</name>
    <dbReference type="NCBI Taxonomy" id="1007095"/>
    <lineage>
        <taxon>Bacteria</taxon>
        <taxon>Pseudomonadati</taxon>
        <taxon>Pseudomonadota</taxon>
        <taxon>Betaproteobacteria</taxon>
        <taxon>Burkholderiales</taxon>
        <taxon>Alcaligenaceae</taxon>
        <taxon>Pigmentiphaga</taxon>
    </lineage>
</organism>
<name>A0ABP8HGL4_9BURK</name>
<comment type="caution">
    <text evidence="7">The sequence shown here is derived from an EMBL/GenBank/DDBJ whole genome shotgun (WGS) entry which is preliminary data.</text>
</comment>
<evidence type="ECO:0000313" key="7">
    <source>
        <dbReference type="EMBL" id="GAA4338875.1"/>
    </source>
</evidence>
<feature type="domain" description="UDP-N-acetylglucosamine 2-epimerase" evidence="6">
    <location>
        <begin position="21"/>
        <end position="364"/>
    </location>
</feature>
<dbReference type="PANTHER" id="PTHR43174">
    <property type="entry name" value="UDP-N-ACETYLGLUCOSAMINE 2-EPIMERASE"/>
    <property type="match status" value="1"/>
</dbReference>
<dbReference type="NCBIfam" id="TIGR00236">
    <property type="entry name" value="wecB"/>
    <property type="match status" value="1"/>
</dbReference>
<dbReference type="CDD" id="cd03786">
    <property type="entry name" value="GTB_UDP-GlcNAc_2-Epimerase"/>
    <property type="match status" value="1"/>
</dbReference>
<evidence type="ECO:0000256" key="2">
    <source>
        <dbReference type="ARBA" id="ARBA00036080"/>
    </source>
</evidence>
<dbReference type="Gene3D" id="3.40.50.2000">
    <property type="entry name" value="Glycogen Phosphorylase B"/>
    <property type="match status" value="2"/>
</dbReference>
<dbReference type="EC" id="5.1.3.14" evidence="4"/>
<sequence>MKVLSIFGTRAEAIKMAPLVRALHDEPGIDHRLCVTDQEYDAVDAIVSLFGLQVDHELRLQAEGLSPNALMARLMAAVDPLLARDRPDCVLVHGDTTTAAACALAASHLRIPVGHVEAGLRSGDRSRAFPEEMNRRLVDSLAAWMFAPSPAARRNLQQERVSGRIWVTGNTGIDAAAAVSRRLRGPDLAVAMAGRYGWVDPQRRLVLVTGHRKERFGAAAPRLFAALRELARRPDVQIVYALPLDRELRDAVMDALGGLPNLHLVEALGYPAFLWFMQRARVVLTDSGSIQEEAPWLGTPVLLMRDATERPEAVASGMVSLVGIDSRRIVDAVGRRLADPAPRGETARPTYGDGRACERIVAALCGRPVPEFGAAAVRTASATLPY</sequence>